<proteinExistence type="predicted"/>
<dbReference type="AlphaFoldDB" id="A0A6A7BUZ9"/>
<evidence type="ECO:0000256" key="1">
    <source>
        <dbReference type="SAM" id="MobiDB-lite"/>
    </source>
</evidence>
<keyword evidence="3" id="KW-1185">Reference proteome</keyword>
<protein>
    <submittedName>
        <fullName evidence="2">Uncharacterized protein</fullName>
    </submittedName>
</protein>
<feature type="compositionally biased region" description="Polar residues" evidence="1">
    <location>
        <begin position="79"/>
        <end position="92"/>
    </location>
</feature>
<feature type="region of interest" description="Disordered" evidence="1">
    <location>
        <begin position="68"/>
        <end position="99"/>
    </location>
</feature>
<feature type="region of interest" description="Disordered" evidence="1">
    <location>
        <begin position="1"/>
        <end position="55"/>
    </location>
</feature>
<name>A0A6A7BUZ9_9PEZI</name>
<gene>
    <name evidence="2" type="ORF">K470DRAFT_220539</name>
</gene>
<feature type="compositionally biased region" description="Basic and acidic residues" evidence="1">
    <location>
        <begin position="22"/>
        <end position="38"/>
    </location>
</feature>
<evidence type="ECO:0000313" key="2">
    <source>
        <dbReference type="EMBL" id="KAF2858797.1"/>
    </source>
</evidence>
<dbReference type="Proteomes" id="UP000799421">
    <property type="component" value="Unassembled WGS sequence"/>
</dbReference>
<organism evidence="2 3">
    <name type="scientific">Piedraia hortae CBS 480.64</name>
    <dbReference type="NCBI Taxonomy" id="1314780"/>
    <lineage>
        <taxon>Eukaryota</taxon>
        <taxon>Fungi</taxon>
        <taxon>Dikarya</taxon>
        <taxon>Ascomycota</taxon>
        <taxon>Pezizomycotina</taxon>
        <taxon>Dothideomycetes</taxon>
        <taxon>Dothideomycetidae</taxon>
        <taxon>Capnodiales</taxon>
        <taxon>Piedraiaceae</taxon>
        <taxon>Piedraia</taxon>
    </lineage>
</organism>
<evidence type="ECO:0000313" key="3">
    <source>
        <dbReference type="Proteomes" id="UP000799421"/>
    </source>
</evidence>
<dbReference type="OrthoDB" id="5330253at2759"/>
<sequence>MDGEPRARGLTSHSNRSMGAGDHSEHELAHGGGHRDSLLKNTNKANPNAALSEAQPVVVNLTEQVTLESLRAHQHKDSNGNPITDPDLSNPTRPRLERPLETIRSFERAIDAGYKRRSAHIPRSGTFGNFLVVSCTDADRLVHG</sequence>
<dbReference type="PANTHER" id="PTHR28186">
    <property type="entry name" value="MEIOTICALLY UP-REGULATED GENE 9 PROTEIN"/>
    <property type="match status" value="1"/>
</dbReference>
<dbReference type="EMBL" id="MU006003">
    <property type="protein sequence ID" value="KAF2858797.1"/>
    <property type="molecule type" value="Genomic_DNA"/>
</dbReference>
<dbReference type="PANTHER" id="PTHR28186:SF1">
    <property type="entry name" value="MEIOTICALLY UP-REGULATED GENE 9 PROTEIN"/>
    <property type="match status" value="1"/>
</dbReference>
<dbReference type="Pfam" id="PF10295">
    <property type="entry name" value="DUF2406"/>
    <property type="match status" value="1"/>
</dbReference>
<dbReference type="InterPro" id="IPR018809">
    <property type="entry name" value="DUF2406"/>
</dbReference>
<accession>A0A6A7BUZ9</accession>
<reference evidence="2" key="1">
    <citation type="journal article" date="2020" name="Stud. Mycol.">
        <title>101 Dothideomycetes genomes: a test case for predicting lifestyles and emergence of pathogens.</title>
        <authorList>
            <person name="Haridas S."/>
            <person name="Albert R."/>
            <person name="Binder M."/>
            <person name="Bloem J."/>
            <person name="Labutti K."/>
            <person name="Salamov A."/>
            <person name="Andreopoulos B."/>
            <person name="Baker S."/>
            <person name="Barry K."/>
            <person name="Bills G."/>
            <person name="Bluhm B."/>
            <person name="Cannon C."/>
            <person name="Castanera R."/>
            <person name="Culley D."/>
            <person name="Daum C."/>
            <person name="Ezra D."/>
            <person name="Gonzalez J."/>
            <person name="Henrissat B."/>
            <person name="Kuo A."/>
            <person name="Liang C."/>
            <person name="Lipzen A."/>
            <person name="Lutzoni F."/>
            <person name="Magnuson J."/>
            <person name="Mondo S."/>
            <person name="Nolan M."/>
            <person name="Ohm R."/>
            <person name="Pangilinan J."/>
            <person name="Park H.-J."/>
            <person name="Ramirez L."/>
            <person name="Alfaro M."/>
            <person name="Sun H."/>
            <person name="Tritt A."/>
            <person name="Yoshinaga Y."/>
            <person name="Zwiers L.-H."/>
            <person name="Turgeon B."/>
            <person name="Goodwin S."/>
            <person name="Spatafora J."/>
            <person name="Crous P."/>
            <person name="Grigoriev I."/>
        </authorList>
    </citation>
    <scope>NUCLEOTIDE SEQUENCE</scope>
    <source>
        <strain evidence="2">CBS 480.64</strain>
    </source>
</reference>